<protein>
    <submittedName>
        <fullName evidence="1">Uncharacterized protein</fullName>
    </submittedName>
</protein>
<reference evidence="1" key="2">
    <citation type="submission" date="2012-06" db="EMBL/GenBank/DDBJ databases">
        <authorList>
            <person name="Yu Y."/>
            <person name="Currie J."/>
            <person name="Lomeli R."/>
            <person name="Angelova A."/>
            <person name="Collura K."/>
            <person name="Wissotski M."/>
            <person name="Campos D."/>
            <person name="Kudrna D."/>
            <person name="Golser W."/>
            <person name="Ashely E."/>
            <person name="Descour A."/>
            <person name="Fernandes J."/>
            <person name="Soderlund C."/>
            <person name="Walbot V."/>
        </authorList>
    </citation>
    <scope>NUCLEOTIDE SEQUENCE</scope>
    <source>
        <strain evidence="1">B73</strain>
    </source>
</reference>
<name>C4J6R5_MAIZE</name>
<accession>C4J6R5</accession>
<reference evidence="1" key="1">
    <citation type="journal article" date="2009" name="PLoS Genet.">
        <title>Sequencing, mapping, and analysis of 27,455 maize full-length cDNAs.</title>
        <authorList>
            <person name="Soderlund C."/>
            <person name="Descour A."/>
            <person name="Kudrna D."/>
            <person name="Bomhoff M."/>
            <person name="Boyd L."/>
            <person name="Currie J."/>
            <person name="Angelova A."/>
            <person name="Collura K."/>
            <person name="Wissotski M."/>
            <person name="Ashley E."/>
            <person name="Morrow D."/>
            <person name="Fernandes J."/>
            <person name="Walbot V."/>
            <person name="Yu Y."/>
        </authorList>
    </citation>
    <scope>NUCLEOTIDE SEQUENCE</scope>
    <source>
        <strain evidence="1">B73</strain>
    </source>
</reference>
<evidence type="ECO:0000313" key="1">
    <source>
        <dbReference type="EMBL" id="ACR36865.1"/>
    </source>
</evidence>
<organism evidence="1">
    <name type="scientific">Zea mays</name>
    <name type="common">Maize</name>
    <dbReference type="NCBI Taxonomy" id="4577"/>
    <lineage>
        <taxon>Eukaryota</taxon>
        <taxon>Viridiplantae</taxon>
        <taxon>Streptophyta</taxon>
        <taxon>Embryophyta</taxon>
        <taxon>Tracheophyta</taxon>
        <taxon>Spermatophyta</taxon>
        <taxon>Magnoliopsida</taxon>
        <taxon>Liliopsida</taxon>
        <taxon>Poales</taxon>
        <taxon>Poaceae</taxon>
        <taxon>PACMAD clade</taxon>
        <taxon>Panicoideae</taxon>
        <taxon>Andropogonodae</taxon>
        <taxon>Andropogoneae</taxon>
        <taxon>Tripsacinae</taxon>
        <taxon>Zea</taxon>
    </lineage>
</organism>
<dbReference type="AlphaFoldDB" id="C4J6R5"/>
<proteinExistence type="evidence at transcript level"/>
<dbReference type="EMBL" id="BT086512">
    <property type="protein sequence ID" value="ACR36865.1"/>
    <property type="molecule type" value="mRNA"/>
</dbReference>
<sequence>MFLCMTIDPRHIHHKQLFAIPKQHHRSEAKNETGRDEYLAACSGKCLPGCRCRSTWRSPPGQNSMTRQANRSVSKCAYRVGKNGWSSSWRISRSVCARLSFRRLSSDALSITFIANQQGLATSPFPGPPPLSSDRYTVPMSPHPSLRSSRKLPIARGPSRARAARMAFHLGSPPLCGFPALPPQPLLVPLLQPLPSLAALLLTLVLALRLVTVQLGAMLVTVAVAPELSMLLSGLAAPLGGLDASHEMTGFGTGFSRPSTATKTVSVSSTGSGGWLAPEKELLGGAYPSASSSLDAMLILTLSNSNSRTFSVTLPSPFLAPPPPTGTPPIWSSNASGMNRNWKSWYSVSDPGSRGASSTWVRKCVCVLV</sequence>